<dbReference type="EMBL" id="SAXA01000011">
    <property type="protein sequence ID" value="RXQ91534.1"/>
    <property type="molecule type" value="Genomic_DNA"/>
</dbReference>
<dbReference type="OrthoDB" id="1122844at2"/>
<proteinExistence type="predicted"/>
<comment type="caution">
    <text evidence="1">The sequence shown here is derived from an EMBL/GenBank/DDBJ whole genome shotgun (WGS) entry which is preliminary data.</text>
</comment>
<dbReference type="RefSeq" id="WP_129254987.1">
    <property type="nucleotide sequence ID" value="NZ_SAXA01000011.1"/>
</dbReference>
<evidence type="ECO:0000313" key="1">
    <source>
        <dbReference type="EMBL" id="RXQ91534.1"/>
    </source>
</evidence>
<protein>
    <recommendedName>
        <fullName evidence="3">Uracil-DNA glycosylase family protein</fullName>
    </recommendedName>
</protein>
<dbReference type="AlphaFoldDB" id="A0A4V1MZY2"/>
<accession>A0A4V1MZY2</accession>
<gene>
    <name evidence="1" type="ORF">EO244_12365</name>
</gene>
<sequence>MITSHQYLSKYPISKDSEKLILGTIHPHNHEEFELPFFYGNVNSIWTILSEAFPDELKKPITLNGILAFLKRRKISVSDTIIKCERKKPTANDSDLLPIELNRQLIRDIKNSNISEIFFSSGFGKNNAFRLFYVDILGLKITKEIRAKRELILNKEVFGRKIKMTILYSPSGSSNVGLSKSKIYLEKKKEYEKSNRPVHDFKVDYYREKFE</sequence>
<name>A0A4V1MZY2_9BACT</name>
<dbReference type="InterPro" id="IPR036895">
    <property type="entry name" value="Uracil-DNA_glycosylase-like_sf"/>
</dbReference>
<evidence type="ECO:0008006" key="3">
    <source>
        <dbReference type="Google" id="ProtNLM"/>
    </source>
</evidence>
<dbReference type="Gene3D" id="3.40.470.10">
    <property type="entry name" value="Uracil-DNA glycosylase-like domain"/>
    <property type="match status" value="1"/>
</dbReference>
<evidence type="ECO:0000313" key="2">
    <source>
        <dbReference type="Proteomes" id="UP000289703"/>
    </source>
</evidence>
<reference evidence="1 2" key="1">
    <citation type="submission" date="2019-01" db="EMBL/GenBank/DDBJ databases">
        <title>Ancylomarina salipaludis sp. nov., isolated from a salt marsh.</title>
        <authorList>
            <person name="Yoon J.-H."/>
        </authorList>
    </citation>
    <scope>NUCLEOTIDE SEQUENCE [LARGE SCALE GENOMIC DNA]</scope>
    <source>
        <strain evidence="1 2">SHSM-M15</strain>
    </source>
</reference>
<keyword evidence="2" id="KW-1185">Reference proteome</keyword>
<dbReference type="Proteomes" id="UP000289703">
    <property type="component" value="Unassembled WGS sequence"/>
</dbReference>
<organism evidence="1 2">
    <name type="scientific">Ancylomarina salipaludis</name>
    <dbReference type="NCBI Taxonomy" id="2501299"/>
    <lineage>
        <taxon>Bacteria</taxon>
        <taxon>Pseudomonadati</taxon>
        <taxon>Bacteroidota</taxon>
        <taxon>Bacteroidia</taxon>
        <taxon>Marinilabiliales</taxon>
        <taxon>Marinifilaceae</taxon>
        <taxon>Ancylomarina</taxon>
    </lineage>
</organism>